<evidence type="ECO:0000313" key="6">
    <source>
        <dbReference type="Proteomes" id="UP001221898"/>
    </source>
</evidence>
<feature type="compositionally biased region" description="Pro residues" evidence="3">
    <location>
        <begin position="25"/>
        <end position="39"/>
    </location>
</feature>
<dbReference type="SUPFAM" id="SSF55550">
    <property type="entry name" value="SH2 domain"/>
    <property type="match status" value="1"/>
</dbReference>
<dbReference type="AlphaFoldDB" id="A0AAD7W7B7"/>
<comment type="caution">
    <text evidence="5">The sequence shown here is derived from an EMBL/GenBank/DDBJ whole genome shotgun (WGS) entry which is preliminary data.</text>
</comment>
<dbReference type="PRINTS" id="PR00401">
    <property type="entry name" value="SH2DOMAIN"/>
</dbReference>
<keyword evidence="1 2" id="KW-0727">SH2 domain</keyword>
<feature type="compositionally biased region" description="Pro residues" evidence="3">
    <location>
        <begin position="508"/>
        <end position="519"/>
    </location>
</feature>
<evidence type="ECO:0000259" key="4">
    <source>
        <dbReference type="PROSITE" id="PS50001"/>
    </source>
</evidence>
<reference evidence="5" key="1">
    <citation type="journal article" date="2023" name="Science">
        <title>Genome structures resolve the early diversification of teleost fishes.</title>
        <authorList>
            <person name="Parey E."/>
            <person name="Louis A."/>
            <person name="Montfort J."/>
            <person name="Bouchez O."/>
            <person name="Roques C."/>
            <person name="Iampietro C."/>
            <person name="Lluch J."/>
            <person name="Castinel A."/>
            <person name="Donnadieu C."/>
            <person name="Desvignes T."/>
            <person name="Floi Bucao C."/>
            <person name="Jouanno E."/>
            <person name="Wen M."/>
            <person name="Mejri S."/>
            <person name="Dirks R."/>
            <person name="Jansen H."/>
            <person name="Henkel C."/>
            <person name="Chen W.J."/>
            <person name="Zahm M."/>
            <person name="Cabau C."/>
            <person name="Klopp C."/>
            <person name="Thompson A.W."/>
            <person name="Robinson-Rechavi M."/>
            <person name="Braasch I."/>
            <person name="Lecointre G."/>
            <person name="Bobe J."/>
            <person name="Postlethwait J.H."/>
            <person name="Berthelot C."/>
            <person name="Roest Crollius H."/>
            <person name="Guiguen Y."/>
        </authorList>
    </citation>
    <scope>NUCLEOTIDE SEQUENCE</scope>
    <source>
        <strain evidence="5">NC1722</strain>
    </source>
</reference>
<evidence type="ECO:0000256" key="2">
    <source>
        <dbReference type="PROSITE-ProRule" id="PRU00191"/>
    </source>
</evidence>
<gene>
    <name evidence="5" type="ORF">AAFF_G00169270</name>
</gene>
<evidence type="ECO:0000256" key="1">
    <source>
        <dbReference type="ARBA" id="ARBA00022999"/>
    </source>
</evidence>
<dbReference type="Proteomes" id="UP001221898">
    <property type="component" value="Unassembled WGS sequence"/>
</dbReference>
<feature type="region of interest" description="Disordered" evidence="3">
    <location>
        <begin position="19"/>
        <end position="71"/>
    </location>
</feature>
<feature type="compositionally biased region" description="Pro residues" evidence="3">
    <location>
        <begin position="439"/>
        <end position="457"/>
    </location>
</feature>
<feature type="region of interest" description="Disordered" evidence="3">
    <location>
        <begin position="232"/>
        <end position="269"/>
    </location>
</feature>
<dbReference type="SMART" id="SM00252">
    <property type="entry name" value="SH2"/>
    <property type="match status" value="1"/>
</dbReference>
<dbReference type="Gene3D" id="3.30.505.10">
    <property type="entry name" value="SH2 domain"/>
    <property type="match status" value="1"/>
</dbReference>
<dbReference type="Pfam" id="PF00017">
    <property type="entry name" value="SH2"/>
    <property type="match status" value="1"/>
</dbReference>
<feature type="domain" description="SH2" evidence="4">
    <location>
        <begin position="120"/>
        <end position="216"/>
    </location>
</feature>
<accession>A0AAD7W7B7</accession>
<feature type="region of interest" description="Disordered" evidence="3">
    <location>
        <begin position="285"/>
        <end position="368"/>
    </location>
</feature>
<name>A0AAD7W7B7_9TELE</name>
<feature type="region of interest" description="Disordered" evidence="3">
    <location>
        <begin position="434"/>
        <end position="519"/>
    </location>
</feature>
<dbReference type="InterPro" id="IPR036860">
    <property type="entry name" value="SH2_dom_sf"/>
</dbReference>
<keyword evidence="6" id="KW-1185">Reference proteome</keyword>
<dbReference type="PANTHER" id="PTHR14388:SF23">
    <property type="entry name" value="SI:CH73-109I22.2"/>
    <property type="match status" value="1"/>
</dbReference>
<dbReference type="InterPro" id="IPR000980">
    <property type="entry name" value="SH2"/>
</dbReference>
<dbReference type="GO" id="GO:0005737">
    <property type="term" value="C:cytoplasm"/>
    <property type="evidence" value="ECO:0007669"/>
    <property type="project" value="TreeGrafter"/>
</dbReference>
<protein>
    <recommendedName>
        <fullName evidence="4">SH2 domain-containing protein</fullName>
    </recommendedName>
</protein>
<dbReference type="EMBL" id="JAINUG010000227">
    <property type="protein sequence ID" value="KAJ8386457.1"/>
    <property type="molecule type" value="Genomic_DNA"/>
</dbReference>
<organism evidence="5 6">
    <name type="scientific">Aldrovandia affinis</name>
    <dbReference type="NCBI Taxonomy" id="143900"/>
    <lineage>
        <taxon>Eukaryota</taxon>
        <taxon>Metazoa</taxon>
        <taxon>Chordata</taxon>
        <taxon>Craniata</taxon>
        <taxon>Vertebrata</taxon>
        <taxon>Euteleostomi</taxon>
        <taxon>Actinopterygii</taxon>
        <taxon>Neopterygii</taxon>
        <taxon>Teleostei</taxon>
        <taxon>Notacanthiformes</taxon>
        <taxon>Halosauridae</taxon>
        <taxon>Aldrovandia</taxon>
    </lineage>
</organism>
<evidence type="ECO:0000256" key="3">
    <source>
        <dbReference type="SAM" id="MobiDB-lite"/>
    </source>
</evidence>
<sequence>MDFDYQTIKDSEMRQREALIRSLPAPQPRQPPSSQIPPVKPRRSIKSRPSPLEEAGPPSQPANSREGETMVQKVSPAVRLCRAPGALEPLSPSLRAHTLLWFERSQLPRLRQPGQPLPRWLHGFATRREAEELLKDEAQGCFLVRLSESKTGFVLSYRGRDRCRHFFVEEEGGGAAGGGCYLITGEESRHGSLQGLVRYYSQHAVGPFNEVLTTPCLKGKWGSENLQVESVGVGDSGGAVGAEQEPNVIPSVPRASETTPGPVGGAAPPSETAQYAVVRKGLRKAHSLPDSRTEGDTEVPNFIPAPPREASGPEGDRAKPESSDPQYARVNKPLRVLVNPAPPSSSADAHPDPFPGPQVAPALSRRGSAGEQKYWELMPMHTYEATDHLTHREESHDQIDFYAMGRRQGAEGGEGEVFQNHLYSEVNLRGLRDGSAAVPIPPPARSTPGLPLRPPPRMTDCPPHLDPALQRLDGRLPLTPPSRPGLSLPLPDNHTSVYEQIPERGPSARPPLPPANHRH</sequence>
<dbReference type="PROSITE" id="PS50001">
    <property type="entry name" value="SH2"/>
    <property type="match status" value="1"/>
</dbReference>
<evidence type="ECO:0000313" key="5">
    <source>
        <dbReference type="EMBL" id="KAJ8386457.1"/>
    </source>
</evidence>
<proteinExistence type="predicted"/>
<dbReference type="PANTHER" id="PTHR14388">
    <property type="entry name" value="T CELL-SPECIFIC ADAPTER PROTEIN TSAD"/>
    <property type="match status" value="1"/>
</dbReference>